<reference evidence="1" key="1">
    <citation type="submission" date="2014-11" db="EMBL/GenBank/DDBJ databases">
        <authorList>
            <person name="Amaro Gonzalez C."/>
        </authorList>
    </citation>
    <scope>NUCLEOTIDE SEQUENCE</scope>
</reference>
<sequence>MTLPFHIFDPVHLYNAPVIYTCITYTCVQV</sequence>
<name>A0A0E9QMN0_ANGAN</name>
<proteinExistence type="predicted"/>
<reference evidence="1" key="2">
    <citation type="journal article" date="2015" name="Fish Shellfish Immunol.">
        <title>Early steps in the European eel (Anguilla anguilla)-Vibrio vulnificus interaction in the gills: Role of the RtxA13 toxin.</title>
        <authorList>
            <person name="Callol A."/>
            <person name="Pajuelo D."/>
            <person name="Ebbesson L."/>
            <person name="Teles M."/>
            <person name="MacKenzie S."/>
            <person name="Amaro C."/>
        </authorList>
    </citation>
    <scope>NUCLEOTIDE SEQUENCE</scope>
</reference>
<dbReference type="EMBL" id="GBXM01091012">
    <property type="protein sequence ID" value="JAH17565.1"/>
    <property type="molecule type" value="Transcribed_RNA"/>
</dbReference>
<protein>
    <submittedName>
        <fullName evidence="1">Uncharacterized protein</fullName>
    </submittedName>
</protein>
<accession>A0A0E9QMN0</accession>
<dbReference type="AlphaFoldDB" id="A0A0E9QMN0"/>
<evidence type="ECO:0000313" key="1">
    <source>
        <dbReference type="EMBL" id="JAH17565.1"/>
    </source>
</evidence>
<organism evidence="1">
    <name type="scientific">Anguilla anguilla</name>
    <name type="common">European freshwater eel</name>
    <name type="synonym">Muraena anguilla</name>
    <dbReference type="NCBI Taxonomy" id="7936"/>
    <lineage>
        <taxon>Eukaryota</taxon>
        <taxon>Metazoa</taxon>
        <taxon>Chordata</taxon>
        <taxon>Craniata</taxon>
        <taxon>Vertebrata</taxon>
        <taxon>Euteleostomi</taxon>
        <taxon>Actinopterygii</taxon>
        <taxon>Neopterygii</taxon>
        <taxon>Teleostei</taxon>
        <taxon>Anguilliformes</taxon>
        <taxon>Anguillidae</taxon>
        <taxon>Anguilla</taxon>
    </lineage>
</organism>